<protein>
    <submittedName>
        <fullName evidence="4">UDP-4-amino-4, 6-dideoxy-N-acetyl-beta-L-altrosamine transaminase</fullName>
    </submittedName>
</protein>
<dbReference type="Gene3D" id="3.90.1150.10">
    <property type="entry name" value="Aspartate Aminotransferase, domain 1"/>
    <property type="match status" value="1"/>
</dbReference>
<dbReference type="AlphaFoldDB" id="A0A1F5RJF6"/>
<dbReference type="Gene3D" id="3.40.640.10">
    <property type="entry name" value="Type I PLP-dependent aspartate aminotransferase-like (Major domain)"/>
    <property type="match status" value="1"/>
</dbReference>
<dbReference type="GO" id="GO:0030170">
    <property type="term" value="F:pyridoxal phosphate binding"/>
    <property type="evidence" value="ECO:0007669"/>
    <property type="project" value="TreeGrafter"/>
</dbReference>
<accession>A0A1F5RJF6</accession>
<keyword evidence="2 3" id="KW-0663">Pyridoxal phosphate</keyword>
<organism evidence="4 5">
    <name type="scientific">Candidatus Falkowbacteria bacterium RIFCSPHIGHO2_02_FULL_45_15</name>
    <dbReference type="NCBI Taxonomy" id="1797987"/>
    <lineage>
        <taxon>Bacteria</taxon>
        <taxon>Candidatus Falkowiibacteriota</taxon>
    </lineage>
</organism>
<dbReference type="PANTHER" id="PTHR30244:SF34">
    <property type="entry name" value="DTDP-4-AMINO-4,6-DIDEOXYGALACTOSE TRANSAMINASE"/>
    <property type="match status" value="1"/>
</dbReference>
<dbReference type="InterPro" id="IPR015421">
    <property type="entry name" value="PyrdxlP-dep_Trfase_major"/>
</dbReference>
<dbReference type="Pfam" id="PF01041">
    <property type="entry name" value="DegT_DnrJ_EryC1"/>
    <property type="match status" value="1"/>
</dbReference>
<evidence type="ECO:0000313" key="5">
    <source>
        <dbReference type="Proteomes" id="UP000177691"/>
    </source>
</evidence>
<gene>
    <name evidence="4" type="ORF">A3D54_01595</name>
</gene>
<proteinExistence type="inferred from homology"/>
<dbReference type="GO" id="GO:0008483">
    <property type="term" value="F:transaminase activity"/>
    <property type="evidence" value="ECO:0007669"/>
    <property type="project" value="TreeGrafter"/>
</dbReference>
<dbReference type="InterPro" id="IPR000653">
    <property type="entry name" value="DegT/StrS_aminotransferase"/>
</dbReference>
<dbReference type="InterPro" id="IPR015424">
    <property type="entry name" value="PyrdxlP-dep_Trfase"/>
</dbReference>
<feature type="modified residue" description="N6-(pyridoxal phosphate)lysine" evidence="2">
    <location>
        <position position="197"/>
    </location>
</feature>
<dbReference type="GO" id="GO:0000271">
    <property type="term" value="P:polysaccharide biosynthetic process"/>
    <property type="evidence" value="ECO:0007669"/>
    <property type="project" value="TreeGrafter"/>
</dbReference>
<reference evidence="4 5" key="1">
    <citation type="journal article" date="2016" name="Nat. Commun.">
        <title>Thousands of microbial genomes shed light on interconnected biogeochemical processes in an aquifer system.</title>
        <authorList>
            <person name="Anantharaman K."/>
            <person name="Brown C.T."/>
            <person name="Hug L.A."/>
            <person name="Sharon I."/>
            <person name="Castelle C.J."/>
            <person name="Probst A.J."/>
            <person name="Thomas B.C."/>
            <person name="Singh A."/>
            <person name="Wilkins M.J."/>
            <person name="Karaoz U."/>
            <person name="Brodie E.L."/>
            <person name="Williams K.H."/>
            <person name="Hubbard S.S."/>
            <person name="Banfield J.F."/>
        </authorList>
    </citation>
    <scope>NUCLEOTIDE SEQUENCE [LARGE SCALE GENOMIC DNA]</scope>
</reference>
<sequence length="385" mass="43213">MAAAIKIFASLNYIFMIPYGHQIIDAADRKAVDKILQSDWLTQGPKVLEFEQALAKYCGAKYAVACTNGTSALHLAYLAAGLKHGDEAITTANTFVATANMLLVVGAKPIFCDIRNDTYNIDESKIERLISKRTKAIVPVHFAGQPCELARIKKIAKKHRLLVIEDACHALGAKYKNTKIGSCKFSDLTIFSFHPVKSITTGEGGAILTNSKHYYQKLLSLRNHGIHKDAHGKNVMTALGYNYRLTDIQAALGISQLKRLNLFISQRHQVAAWYNDELGSVKEIILSKEIVGNYSAWHLYVIRVREPQARDKLAAYLKQQGIGVNFHYPAVYSHPFYQKNGYKSLKLKNTEEYQKSCITIPCYVQLTRADVKQIAKVIKDFKIFK</sequence>
<comment type="caution">
    <text evidence="4">The sequence shown here is derived from an EMBL/GenBank/DDBJ whole genome shotgun (WGS) entry which is preliminary data.</text>
</comment>
<dbReference type="NCBIfam" id="TIGR03588">
    <property type="entry name" value="PseC"/>
    <property type="match status" value="1"/>
</dbReference>
<dbReference type="InterPro" id="IPR015422">
    <property type="entry name" value="PyrdxlP-dep_Trfase_small"/>
</dbReference>
<name>A0A1F5RJF6_9BACT</name>
<dbReference type="InterPro" id="IPR020026">
    <property type="entry name" value="PseC"/>
</dbReference>
<dbReference type="PIRSF" id="PIRSF000390">
    <property type="entry name" value="PLP_StrS"/>
    <property type="match status" value="1"/>
</dbReference>
<comment type="similarity">
    <text evidence="3">Belongs to the DegT/DnrJ/EryC1 family.</text>
</comment>
<dbReference type="EMBL" id="MFFU01000062">
    <property type="protein sequence ID" value="OGF14617.1"/>
    <property type="molecule type" value="Genomic_DNA"/>
</dbReference>
<dbReference type="SUPFAM" id="SSF53383">
    <property type="entry name" value="PLP-dependent transferases"/>
    <property type="match status" value="1"/>
</dbReference>
<dbReference type="CDD" id="cd00616">
    <property type="entry name" value="AHBA_syn"/>
    <property type="match status" value="1"/>
</dbReference>
<evidence type="ECO:0000256" key="3">
    <source>
        <dbReference type="RuleBase" id="RU004508"/>
    </source>
</evidence>
<dbReference type="Proteomes" id="UP000177691">
    <property type="component" value="Unassembled WGS sequence"/>
</dbReference>
<dbReference type="PANTHER" id="PTHR30244">
    <property type="entry name" value="TRANSAMINASE"/>
    <property type="match status" value="1"/>
</dbReference>
<evidence type="ECO:0000313" key="4">
    <source>
        <dbReference type="EMBL" id="OGF14617.1"/>
    </source>
</evidence>
<evidence type="ECO:0000256" key="2">
    <source>
        <dbReference type="PIRSR" id="PIRSR000390-2"/>
    </source>
</evidence>
<feature type="active site" description="Proton acceptor" evidence="1">
    <location>
        <position position="197"/>
    </location>
</feature>
<evidence type="ECO:0000256" key="1">
    <source>
        <dbReference type="PIRSR" id="PIRSR000390-1"/>
    </source>
</evidence>